<evidence type="ECO:0000256" key="1">
    <source>
        <dbReference type="SAM" id="MobiDB-lite"/>
    </source>
</evidence>
<protein>
    <submittedName>
        <fullName evidence="2">Uncharacterized protein</fullName>
    </submittedName>
</protein>
<reference evidence="2 3" key="1">
    <citation type="journal article" date="2015" name="Proc. Natl. Acad. Sci. U.S.A.">
        <title>The resurrection genome of Boea hygrometrica: A blueprint for survival of dehydration.</title>
        <authorList>
            <person name="Xiao L."/>
            <person name="Yang G."/>
            <person name="Zhang L."/>
            <person name="Yang X."/>
            <person name="Zhao S."/>
            <person name="Ji Z."/>
            <person name="Zhou Q."/>
            <person name="Hu M."/>
            <person name="Wang Y."/>
            <person name="Chen M."/>
            <person name="Xu Y."/>
            <person name="Jin H."/>
            <person name="Xiao X."/>
            <person name="Hu G."/>
            <person name="Bao F."/>
            <person name="Hu Y."/>
            <person name="Wan P."/>
            <person name="Li L."/>
            <person name="Deng X."/>
            <person name="Kuang T."/>
            <person name="Xiang C."/>
            <person name="Zhu J.K."/>
            <person name="Oliver M.J."/>
            <person name="He Y."/>
        </authorList>
    </citation>
    <scope>NUCLEOTIDE SEQUENCE [LARGE SCALE GENOMIC DNA]</scope>
    <source>
        <strain evidence="3">cv. XS01</strain>
    </source>
</reference>
<evidence type="ECO:0000313" key="2">
    <source>
        <dbReference type="EMBL" id="KZV44995.1"/>
    </source>
</evidence>
<proteinExistence type="predicted"/>
<accession>A0A2Z7CE98</accession>
<name>A0A2Z7CE98_9LAMI</name>
<dbReference type="EMBL" id="KQ996450">
    <property type="protein sequence ID" value="KZV44995.1"/>
    <property type="molecule type" value="Genomic_DNA"/>
</dbReference>
<feature type="region of interest" description="Disordered" evidence="1">
    <location>
        <begin position="134"/>
        <end position="162"/>
    </location>
</feature>
<keyword evidence="3" id="KW-1185">Reference proteome</keyword>
<sequence length="162" mass="17505">MRSVVANHGPGSNPRRKLAVASYRRDVGRRPHGGGHRHIARGTRPRAAVPSAAHVAPSHRAKSGHDVAQPVRIPSPIQRVRSAAIISATICTEQRPPCAISTQPGAWLQPEITGKIWLFSYLCDPQWFRDTASRGPTTIAAPKPQFRTCPSDHGKAPSNIAP</sequence>
<dbReference type="Proteomes" id="UP000250235">
    <property type="component" value="Unassembled WGS sequence"/>
</dbReference>
<evidence type="ECO:0000313" key="3">
    <source>
        <dbReference type="Proteomes" id="UP000250235"/>
    </source>
</evidence>
<organism evidence="2 3">
    <name type="scientific">Dorcoceras hygrometricum</name>
    <dbReference type="NCBI Taxonomy" id="472368"/>
    <lineage>
        <taxon>Eukaryota</taxon>
        <taxon>Viridiplantae</taxon>
        <taxon>Streptophyta</taxon>
        <taxon>Embryophyta</taxon>
        <taxon>Tracheophyta</taxon>
        <taxon>Spermatophyta</taxon>
        <taxon>Magnoliopsida</taxon>
        <taxon>eudicotyledons</taxon>
        <taxon>Gunneridae</taxon>
        <taxon>Pentapetalae</taxon>
        <taxon>asterids</taxon>
        <taxon>lamiids</taxon>
        <taxon>Lamiales</taxon>
        <taxon>Gesneriaceae</taxon>
        <taxon>Didymocarpoideae</taxon>
        <taxon>Trichosporeae</taxon>
        <taxon>Loxocarpinae</taxon>
        <taxon>Dorcoceras</taxon>
    </lineage>
</organism>
<gene>
    <name evidence="2" type="ORF">F511_26552</name>
</gene>
<dbReference type="AlphaFoldDB" id="A0A2Z7CE98"/>